<proteinExistence type="inferred from homology"/>
<keyword evidence="4" id="KW-0479">Metal-binding</keyword>
<evidence type="ECO:0000313" key="10">
    <source>
        <dbReference type="Proteomes" id="UP000886602"/>
    </source>
</evidence>
<accession>A0A9D7I9B1</accession>
<keyword evidence="3" id="KW-0540">Nuclease</keyword>
<dbReference type="Pfam" id="PF01850">
    <property type="entry name" value="PIN"/>
    <property type="match status" value="1"/>
</dbReference>
<keyword evidence="6" id="KW-0460">Magnesium</keyword>
<dbReference type="PANTHER" id="PTHR33653:SF1">
    <property type="entry name" value="RIBONUCLEASE VAPC2"/>
    <property type="match status" value="1"/>
</dbReference>
<evidence type="ECO:0000256" key="5">
    <source>
        <dbReference type="ARBA" id="ARBA00022801"/>
    </source>
</evidence>
<dbReference type="InterPro" id="IPR050556">
    <property type="entry name" value="Type_II_TA_system_RNase"/>
</dbReference>
<evidence type="ECO:0000256" key="6">
    <source>
        <dbReference type="ARBA" id="ARBA00022842"/>
    </source>
</evidence>
<sequence length="136" mass="15104">MLLVDTNVLVDVLENDPQWADWSIGQLRAQAKVHRLAINPVIYSELSLAFSSIEALDKTIEGLGLTLVEVPRPALFLAGKAFVRYRRQGGSKKNVLADFFIGAHAAVSRYPLLTRDTRRYSSYFADVTLIAPDPTT</sequence>
<dbReference type="GO" id="GO:0046872">
    <property type="term" value="F:metal ion binding"/>
    <property type="evidence" value="ECO:0007669"/>
    <property type="project" value="UniProtKB-KW"/>
</dbReference>
<dbReference type="PANTHER" id="PTHR33653">
    <property type="entry name" value="RIBONUCLEASE VAPC2"/>
    <property type="match status" value="1"/>
</dbReference>
<dbReference type="EMBL" id="JADJNC010000020">
    <property type="protein sequence ID" value="MBK7423962.1"/>
    <property type="molecule type" value="Genomic_DNA"/>
</dbReference>
<dbReference type="Gene3D" id="3.40.50.1010">
    <property type="entry name" value="5'-nuclease"/>
    <property type="match status" value="1"/>
</dbReference>
<gene>
    <name evidence="9" type="ORF">IPJ48_13120</name>
</gene>
<evidence type="ECO:0000256" key="1">
    <source>
        <dbReference type="ARBA" id="ARBA00001946"/>
    </source>
</evidence>
<keyword evidence="2" id="KW-1277">Toxin-antitoxin system</keyword>
<keyword evidence="5" id="KW-0378">Hydrolase</keyword>
<protein>
    <submittedName>
        <fullName evidence="9">Type II toxin-antitoxin system VapC family toxin</fullName>
    </submittedName>
</protein>
<dbReference type="AlphaFoldDB" id="A0A9D7I9B1"/>
<comment type="caution">
    <text evidence="9">The sequence shown here is derived from an EMBL/GenBank/DDBJ whole genome shotgun (WGS) entry which is preliminary data.</text>
</comment>
<dbReference type="InterPro" id="IPR029060">
    <property type="entry name" value="PIN-like_dom_sf"/>
</dbReference>
<dbReference type="Proteomes" id="UP000886602">
    <property type="component" value="Unassembled WGS sequence"/>
</dbReference>
<evidence type="ECO:0000256" key="7">
    <source>
        <dbReference type="ARBA" id="ARBA00038093"/>
    </source>
</evidence>
<comment type="cofactor">
    <cofactor evidence="1">
        <name>Mg(2+)</name>
        <dbReference type="ChEBI" id="CHEBI:18420"/>
    </cofactor>
</comment>
<evidence type="ECO:0000256" key="4">
    <source>
        <dbReference type="ARBA" id="ARBA00022723"/>
    </source>
</evidence>
<evidence type="ECO:0000313" key="9">
    <source>
        <dbReference type="EMBL" id="MBK7423962.1"/>
    </source>
</evidence>
<dbReference type="InterPro" id="IPR002716">
    <property type="entry name" value="PIN_dom"/>
</dbReference>
<name>A0A9D7I9B1_9RHOO</name>
<organism evidence="9 10">
    <name type="scientific">Candidatus Propionivibrio dominans</name>
    <dbReference type="NCBI Taxonomy" id="2954373"/>
    <lineage>
        <taxon>Bacteria</taxon>
        <taxon>Pseudomonadati</taxon>
        <taxon>Pseudomonadota</taxon>
        <taxon>Betaproteobacteria</taxon>
        <taxon>Rhodocyclales</taxon>
        <taxon>Rhodocyclaceae</taxon>
        <taxon>Propionivibrio</taxon>
    </lineage>
</organism>
<reference evidence="9" key="1">
    <citation type="submission" date="2020-10" db="EMBL/GenBank/DDBJ databases">
        <title>Connecting structure to function with the recovery of over 1000 high-quality activated sludge metagenome-assembled genomes encoding full-length rRNA genes using long-read sequencing.</title>
        <authorList>
            <person name="Singleton C.M."/>
            <person name="Petriglieri F."/>
            <person name="Kristensen J.M."/>
            <person name="Kirkegaard R.H."/>
            <person name="Michaelsen T.Y."/>
            <person name="Andersen M.H."/>
            <person name="Karst S.M."/>
            <person name="Dueholm M.S."/>
            <person name="Nielsen P.H."/>
            <person name="Albertsen M."/>
        </authorList>
    </citation>
    <scope>NUCLEOTIDE SEQUENCE</scope>
    <source>
        <strain evidence="9">EsbW_18-Q3-R4-48_MAXAC.044</strain>
    </source>
</reference>
<feature type="domain" description="PIN" evidence="8">
    <location>
        <begin position="3"/>
        <end position="118"/>
    </location>
</feature>
<dbReference type="GO" id="GO:0016787">
    <property type="term" value="F:hydrolase activity"/>
    <property type="evidence" value="ECO:0007669"/>
    <property type="project" value="UniProtKB-KW"/>
</dbReference>
<dbReference type="SUPFAM" id="SSF88723">
    <property type="entry name" value="PIN domain-like"/>
    <property type="match status" value="1"/>
</dbReference>
<evidence type="ECO:0000259" key="8">
    <source>
        <dbReference type="Pfam" id="PF01850"/>
    </source>
</evidence>
<dbReference type="GO" id="GO:0004518">
    <property type="term" value="F:nuclease activity"/>
    <property type="evidence" value="ECO:0007669"/>
    <property type="project" value="UniProtKB-KW"/>
</dbReference>
<evidence type="ECO:0000256" key="3">
    <source>
        <dbReference type="ARBA" id="ARBA00022722"/>
    </source>
</evidence>
<comment type="similarity">
    <text evidence="7">Belongs to the PINc/VapC protein family.</text>
</comment>
<evidence type="ECO:0000256" key="2">
    <source>
        <dbReference type="ARBA" id="ARBA00022649"/>
    </source>
</evidence>